<reference evidence="3" key="2">
    <citation type="submission" date="2015-01" db="EMBL/GenBank/DDBJ databases">
        <title>Evolutionary Origins and Diversification of the Mycorrhizal Mutualists.</title>
        <authorList>
            <consortium name="DOE Joint Genome Institute"/>
            <consortium name="Mycorrhizal Genomics Consortium"/>
            <person name="Kohler A."/>
            <person name="Kuo A."/>
            <person name="Nagy L.G."/>
            <person name="Floudas D."/>
            <person name="Copeland A."/>
            <person name="Barry K.W."/>
            <person name="Cichocki N."/>
            <person name="Veneault-Fourrey C."/>
            <person name="LaButti K."/>
            <person name="Lindquist E.A."/>
            <person name="Lipzen A."/>
            <person name="Lundell T."/>
            <person name="Morin E."/>
            <person name="Murat C."/>
            <person name="Riley R."/>
            <person name="Ohm R."/>
            <person name="Sun H."/>
            <person name="Tunlid A."/>
            <person name="Henrissat B."/>
            <person name="Grigoriev I.V."/>
            <person name="Hibbett D.S."/>
            <person name="Martin F."/>
        </authorList>
    </citation>
    <scope>NUCLEOTIDE SEQUENCE [LARGE SCALE GENOMIC DNA]</scope>
    <source>
        <strain evidence="3">MAFF 305830</strain>
    </source>
</reference>
<sequence length="496" mass="56442">MDHNLNQTENHVPTDKELSPFASRKLELLKSIDNQILDAQATYDKIKAHHPDQIAVLEGIQSEFQDAKQHKDALKAQRKILCDDISTARRLMNPIRRLPVEMLKQIFEATVEADSPKKFSQALQLSHVCQHWRVVALDTPLLWSRITINFLDPLESTTEYWNWAVERVKMTPVDVFFNHLGEGVEPGIVTSEYIQEQQKKVAVCSFSRIPFVRNLVLHTGSEFRYDEAFFLVTQPSTRELGSLTLNGDDPNTPLDGISWIWDDIVPRLPSLKVLTLEGLAFSFDATKPFSVPQDSLIWQFYTVDPLELLRLCPNLENLITVACEGDYRPLTQNPAPITISTLTRLNISHGSTFPWDAPLLFPSLSTLIFHTEYGEAPNEFLGFLVNHPSIFDLNMFVDYLDLVSIAKSAPQLTRLTLETYCKYLEPLLDWTSTSLQGPAFPQLEILDLCNAGYRTTEEVDRLIRIRCLPVMHDKSELPNGCRPLRELVIPLPSGFS</sequence>
<gene>
    <name evidence="2" type="ORF">M408DRAFT_26932</name>
</gene>
<evidence type="ECO:0000259" key="1">
    <source>
        <dbReference type="Pfam" id="PF12937"/>
    </source>
</evidence>
<dbReference type="OrthoDB" id="3365698at2759"/>
<feature type="non-terminal residue" evidence="2">
    <location>
        <position position="496"/>
    </location>
</feature>
<organism evidence="2 3">
    <name type="scientific">Serendipita vermifera MAFF 305830</name>
    <dbReference type="NCBI Taxonomy" id="933852"/>
    <lineage>
        <taxon>Eukaryota</taxon>
        <taxon>Fungi</taxon>
        <taxon>Dikarya</taxon>
        <taxon>Basidiomycota</taxon>
        <taxon>Agaricomycotina</taxon>
        <taxon>Agaricomycetes</taxon>
        <taxon>Sebacinales</taxon>
        <taxon>Serendipitaceae</taxon>
        <taxon>Serendipita</taxon>
    </lineage>
</organism>
<protein>
    <recommendedName>
        <fullName evidence="1">F-box domain-containing protein</fullName>
    </recommendedName>
</protein>
<dbReference type="HOGENOM" id="CLU_032935_2_0_1"/>
<feature type="domain" description="F-box" evidence="1">
    <location>
        <begin position="95"/>
        <end position="148"/>
    </location>
</feature>
<reference evidence="2 3" key="1">
    <citation type="submission" date="2014-04" db="EMBL/GenBank/DDBJ databases">
        <authorList>
            <consortium name="DOE Joint Genome Institute"/>
            <person name="Kuo A."/>
            <person name="Zuccaro A."/>
            <person name="Kohler A."/>
            <person name="Nagy L.G."/>
            <person name="Floudas D."/>
            <person name="Copeland A."/>
            <person name="Barry K.W."/>
            <person name="Cichocki N."/>
            <person name="Veneault-Fourrey C."/>
            <person name="LaButti K."/>
            <person name="Lindquist E.A."/>
            <person name="Lipzen A."/>
            <person name="Lundell T."/>
            <person name="Morin E."/>
            <person name="Murat C."/>
            <person name="Sun H."/>
            <person name="Tunlid A."/>
            <person name="Henrissat B."/>
            <person name="Grigoriev I.V."/>
            <person name="Hibbett D.S."/>
            <person name="Martin F."/>
            <person name="Nordberg H.P."/>
            <person name="Cantor M.N."/>
            <person name="Hua S.X."/>
        </authorList>
    </citation>
    <scope>NUCLEOTIDE SEQUENCE [LARGE SCALE GENOMIC DNA]</scope>
    <source>
        <strain evidence="2 3">MAFF 305830</strain>
    </source>
</reference>
<dbReference type="InterPro" id="IPR001810">
    <property type="entry name" value="F-box_dom"/>
</dbReference>
<name>A0A0C3AIH6_SERVB</name>
<dbReference type="Proteomes" id="UP000054097">
    <property type="component" value="Unassembled WGS sequence"/>
</dbReference>
<dbReference type="AlphaFoldDB" id="A0A0C3AIH6"/>
<proteinExistence type="predicted"/>
<dbReference type="Gene3D" id="3.80.10.10">
    <property type="entry name" value="Ribonuclease Inhibitor"/>
    <property type="match status" value="1"/>
</dbReference>
<evidence type="ECO:0000313" key="3">
    <source>
        <dbReference type="Proteomes" id="UP000054097"/>
    </source>
</evidence>
<keyword evidence="3" id="KW-1185">Reference proteome</keyword>
<dbReference type="EMBL" id="KN824323">
    <property type="protein sequence ID" value="KIM24460.1"/>
    <property type="molecule type" value="Genomic_DNA"/>
</dbReference>
<dbReference type="InterPro" id="IPR032675">
    <property type="entry name" value="LRR_dom_sf"/>
</dbReference>
<evidence type="ECO:0000313" key="2">
    <source>
        <dbReference type="EMBL" id="KIM24460.1"/>
    </source>
</evidence>
<accession>A0A0C3AIH6</accession>
<dbReference type="STRING" id="933852.A0A0C3AIH6"/>
<dbReference type="Gene3D" id="1.20.1280.50">
    <property type="match status" value="1"/>
</dbReference>
<dbReference type="Pfam" id="PF12937">
    <property type="entry name" value="F-box-like"/>
    <property type="match status" value="1"/>
</dbReference>